<comment type="caution">
    <text evidence="1">The sequence shown here is derived from an EMBL/GenBank/DDBJ whole genome shotgun (WGS) entry which is preliminary data.</text>
</comment>
<reference evidence="1 2" key="1">
    <citation type="submission" date="2023-10" db="EMBL/GenBank/DDBJ databases">
        <title>Marimonas sp. nov. isolated from tidal mud flat.</title>
        <authorList>
            <person name="Jaincy N.J."/>
            <person name="Srinivasan S."/>
            <person name="Lee S.-S."/>
        </authorList>
    </citation>
    <scope>NUCLEOTIDE SEQUENCE [LARGE SCALE GENOMIC DNA]</scope>
    <source>
        <strain evidence="1 2">MJ-SS3</strain>
    </source>
</reference>
<organism evidence="1 2">
    <name type="scientific">Gilvirhabdus luticola</name>
    <dbReference type="NCBI Taxonomy" id="3079858"/>
    <lineage>
        <taxon>Bacteria</taxon>
        <taxon>Pseudomonadati</taxon>
        <taxon>Bacteroidota</taxon>
        <taxon>Flavobacteriia</taxon>
        <taxon>Flavobacteriales</taxon>
        <taxon>Flavobacteriaceae</taxon>
        <taxon>Gilvirhabdus</taxon>
    </lineage>
</organism>
<dbReference type="RefSeq" id="WP_316663258.1">
    <property type="nucleotide sequence ID" value="NZ_JAWHTF010000009.1"/>
</dbReference>
<evidence type="ECO:0000313" key="1">
    <source>
        <dbReference type="EMBL" id="MDU8887162.1"/>
    </source>
</evidence>
<sequence>MKNITLAIFILFISYAFALNSKSSNPALDFLNSLSIEQKEKALLPFGHITRQEWHFLPGAMWPRAGIHLFELDQNQIALLFDLLKNNLSETGYDKTMKIIDLENVLAEMSGDTDFRDPEKYSIAFYGNPEKDNAWAWSFEGHHVSLNFTIVNGKVTIAPRFMGASPAIIQEGHRKGEKTLGQEEGLGLILINSLSDEQVQKAIFQKESFFDIVTSNATEVGPLSKVGIKISDLNDKQQNILWDLLDEYLSTMPTELAEQRMENLKTEELNDIRFGWAGSTQLGKPHYYRIQGKTFLVEFDNTQSNANHIHLVWRDFDGDFGRDLIAEHYKNLKH</sequence>
<protein>
    <submittedName>
        <fullName evidence="1">DUF3500 domain-containing protein</fullName>
    </submittedName>
</protein>
<dbReference type="Pfam" id="PF12006">
    <property type="entry name" value="DUF3500"/>
    <property type="match status" value="1"/>
</dbReference>
<dbReference type="EMBL" id="JAWHTF010000009">
    <property type="protein sequence ID" value="MDU8887162.1"/>
    <property type="molecule type" value="Genomic_DNA"/>
</dbReference>
<proteinExistence type="predicted"/>
<name>A0ABU3U9S1_9FLAO</name>
<accession>A0ABU3U9S1</accession>
<keyword evidence="2" id="KW-1185">Reference proteome</keyword>
<evidence type="ECO:0000313" key="2">
    <source>
        <dbReference type="Proteomes" id="UP001268651"/>
    </source>
</evidence>
<gene>
    <name evidence="1" type="ORF">RXV94_13405</name>
</gene>
<dbReference type="PANTHER" id="PTHR37489">
    <property type="entry name" value="DUF3500 DOMAIN-CONTAINING PROTEIN"/>
    <property type="match status" value="1"/>
</dbReference>
<dbReference type="InterPro" id="IPR021889">
    <property type="entry name" value="DUF3500"/>
</dbReference>
<dbReference type="PANTHER" id="PTHR37489:SF1">
    <property type="entry name" value="DUF3500 DOMAIN-CONTAINING PROTEIN"/>
    <property type="match status" value="1"/>
</dbReference>
<dbReference type="Proteomes" id="UP001268651">
    <property type="component" value="Unassembled WGS sequence"/>
</dbReference>